<protein>
    <submittedName>
        <fullName evidence="1">Uncharacterized protein</fullName>
    </submittedName>
</protein>
<dbReference type="RefSeq" id="WP_206379354.1">
    <property type="nucleotide sequence ID" value="NZ_CP067420.1"/>
</dbReference>
<keyword evidence="2" id="KW-1185">Reference proteome</keyword>
<organism evidence="1 2">
    <name type="scientific">Skermanella cutis</name>
    <dbReference type="NCBI Taxonomy" id="2775420"/>
    <lineage>
        <taxon>Bacteria</taxon>
        <taxon>Pseudomonadati</taxon>
        <taxon>Pseudomonadota</taxon>
        <taxon>Alphaproteobacteria</taxon>
        <taxon>Rhodospirillales</taxon>
        <taxon>Azospirillaceae</taxon>
        <taxon>Skermanella</taxon>
    </lineage>
</organism>
<evidence type="ECO:0000313" key="1">
    <source>
        <dbReference type="EMBL" id="QQP91573.2"/>
    </source>
</evidence>
<proteinExistence type="predicted"/>
<gene>
    <name evidence="1" type="ORF">IGS68_10345</name>
</gene>
<dbReference type="EMBL" id="CP067420">
    <property type="protein sequence ID" value="QQP91573.2"/>
    <property type="molecule type" value="Genomic_DNA"/>
</dbReference>
<accession>A0ABX7BB15</accession>
<evidence type="ECO:0000313" key="2">
    <source>
        <dbReference type="Proteomes" id="UP000595197"/>
    </source>
</evidence>
<dbReference type="Gene3D" id="3.30.160.250">
    <property type="match status" value="1"/>
</dbReference>
<reference evidence="1" key="1">
    <citation type="submission" date="2021-02" db="EMBL/GenBank/DDBJ databases">
        <title>Skermanella TT6 skin isolate.</title>
        <authorList>
            <person name="Lee K."/>
            <person name="Ganzorig M."/>
        </authorList>
    </citation>
    <scope>NUCLEOTIDE SEQUENCE</scope>
    <source>
        <strain evidence="1">TT6</strain>
    </source>
</reference>
<sequence length="166" mass="18734">MATYPATVKNDPDEGIFVIEFPDFEEAIAAGRLEKDNPLDVGRRCLMDTIWFRLEGGRGIPAPSQLSSDQLPIPVANFTVNDNAAIENAVLDSFVKAVDESAKEIMRHGRHRIAEAVHSKQWRPRNSRISNIQEAHMAKVWDIVASLVHHREEARSDGRNTVWPHF</sequence>
<dbReference type="Proteomes" id="UP000595197">
    <property type="component" value="Chromosome"/>
</dbReference>
<name>A0ABX7BB15_9PROT</name>